<organism evidence="5 6">
    <name type="scientific">Stenotrophomonas cyclobalanopsidis</name>
    <dbReference type="NCBI Taxonomy" id="2771362"/>
    <lineage>
        <taxon>Bacteria</taxon>
        <taxon>Pseudomonadati</taxon>
        <taxon>Pseudomonadota</taxon>
        <taxon>Gammaproteobacteria</taxon>
        <taxon>Lysobacterales</taxon>
        <taxon>Lysobacteraceae</taxon>
        <taxon>Stenotrophomonas</taxon>
    </lineage>
</organism>
<evidence type="ECO:0000313" key="6">
    <source>
        <dbReference type="Proteomes" id="UP000326367"/>
    </source>
</evidence>
<evidence type="ECO:0000256" key="3">
    <source>
        <dbReference type="ARBA" id="ARBA00023263"/>
    </source>
</evidence>
<evidence type="ECO:0000259" key="4">
    <source>
        <dbReference type="Pfam" id="PF00419"/>
    </source>
</evidence>
<dbReference type="Pfam" id="PF00419">
    <property type="entry name" value="Fimbrial"/>
    <property type="match status" value="1"/>
</dbReference>
<dbReference type="InterPro" id="IPR000259">
    <property type="entry name" value="Adhesion_dom_fimbrial"/>
</dbReference>
<reference evidence="5 6" key="1">
    <citation type="journal article" date="2020" name="Antonie Van Leeuwenhoek">
        <title>Stenotrophomonas cyclobalanopsidis sp. nov., isolated from the leaf spot disease of Cyclobalanopsis patelliformis.</title>
        <authorList>
            <person name="Bian D.R."/>
            <person name="Xue H."/>
            <person name="Piao C.G."/>
            <person name="Li Y."/>
        </authorList>
    </citation>
    <scope>NUCLEOTIDE SEQUENCE [LARGE SCALE GENOMIC DNA]</scope>
    <source>
        <strain evidence="5 6">TPQG1-4</strain>
    </source>
</reference>
<dbReference type="SUPFAM" id="SSF49401">
    <property type="entry name" value="Bacterial adhesins"/>
    <property type="match status" value="1"/>
</dbReference>
<sequence length="123" mass="12549">MTIDLGTLPAGAIPRVGAEGPESRRELVSGGCVGVASVDMTFQGTASGDDLGAFAVEGGASGVGVILRTEDGRAIVPNSTVPLTFSRLPAGESYKFLARYRNVSGKIVAGDANAKGTVVFTYR</sequence>
<dbReference type="InterPro" id="IPR008966">
    <property type="entry name" value="Adhesion_dom_sf"/>
</dbReference>
<proteinExistence type="inferred from homology"/>
<dbReference type="InterPro" id="IPR050263">
    <property type="entry name" value="Bact_Fimbrial_Adh_Pro"/>
</dbReference>
<evidence type="ECO:0000256" key="2">
    <source>
        <dbReference type="ARBA" id="ARBA00006671"/>
    </source>
</evidence>
<evidence type="ECO:0000256" key="1">
    <source>
        <dbReference type="ARBA" id="ARBA00004561"/>
    </source>
</evidence>
<dbReference type="InterPro" id="IPR036937">
    <property type="entry name" value="Adhesion_dom_fimbrial_sf"/>
</dbReference>
<accession>A0ABQ6T3H0</accession>
<comment type="caution">
    <text evidence="5">The sequence shown here is derived from an EMBL/GenBank/DDBJ whole genome shotgun (WGS) entry which is preliminary data.</text>
</comment>
<feature type="domain" description="Fimbrial-type adhesion" evidence="4">
    <location>
        <begin position="2"/>
        <end position="122"/>
    </location>
</feature>
<keyword evidence="3" id="KW-0281">Fimbrium</keyword>
<comment type="similarity">
    <text evidence="2">Belongs to the fimbrial protein family.</text>
</comment>
<dbReference type="PANTHER" id="PTHR33420:SF14">
    <property type="entry name" value="TYPE 1 FIMBRIN D-MANNOSE SPECIFIC ADHESIN"/>
    <property type="match status" value="1"/>
</dbReference>
<keyword evidence="6" id="KW-1185">Reference proteome</keyword>
<protein>
    <submittedName>
        <fullName evidence="5">Type 1 fimbrial protein</fullName>
    </submittedName>
</protein>
<comment type="subcellular location">
    <subcellularLocation>
        <location evidence="1">Fimbrium</location>
    </subcellularLocation>
</comment>
<dbReference type="PANTHER" id="PTHR33420">
    <property type="entry name" value="FIMBRIAL SUBUNIT ELFA-RELATED"/>
    <property type="match status" value="1"/>
</dbReference>
<dbReference type="Gene3D" id="2.60.40.1090">
    <property type="entry name" value="Fimbrial-type adhesion domain"/>
    <property type="match status" value="1"/>
</dbReference>
<name>A0ABQ6T3H0_9GAMM</name>
<gene>
    <name evidence="5" type="ORF">FJU31_06115</name>
</gene>
<dbReference type="Proteomes" id="UP000326367">
    <property type="component" value="Unassembled WGS sequence"/>
</dbReference>
<dbReference type="EMBL" id="VYKI01000005">
    <property type="protein sequence ID" value="KAA9001527.1"/>
    <property type="molecule type" value="Genomic_DNA"/>
</dbReference>
<evidence type="ECO:0000313" key="5">
    <source>
        <dbReference type="EMBL" id="KAA9001527.1"/>
    </source>
</evidence>